<protein>
    <submittedName>
        <fullName evidence="1">Uncharacterized protein</fullName>
    </submittedName>
</protein>
<name>A0AC59Y936_RANTA</name>
<organism evidence="1 2">
    <name type="scientific">Rangifer tarandus platyrhynchus</name>
    <name type="common">Svalbard reindeer</name>
    <dbReference type="NCBI Taxonomy" id="3082113"/>
    <lineage>
        <taxon>Eukaryota</taxon>
        <taxon>Metazoa</taxon>
        <taxon>Chordata</taxon>
        <taxon>Craniata</taxon>
        <taxon>Vertebrata</taxon>
        <taxon>Euteleostomi</taxon>
        <taxon>Mammalia</taxon>
        <taxon>Eutheria</taxon>
        <taxon>Laurasiatheria</taxon>
        <taxon>Artiodactyla</taxon>
        <taxon>Ruminantia</taxon>
        <taxon>Pecora</taxon>
        <taxon>Cervidae</taxon>
        <taxon>Odocoileinae</taxon>
        <taxon>Rangifer</taxon>
    </lineage>
</organism>
<accession>A0AC59Y936</accession>
<reference evidence="1" key="1">
    <citation type="submission" date="2023-05" db="EMBL/GenBank/DDBJ databases">
        <authorList>
            <consortium name="ELIXIR-Norway"/>
        </authorList>
    </citation>
    <scope>NUCLEOTIDE SEQUENCE</scope>
</reference>
<reference evidence="1" key="2">
    <citation type="submission" date="2025-03" db="EMBL/GenBank/DDBJ databases">
        <authorList>
            <consortium name="ELIXIR-Norway"/>
            <consortium name="Elixir Norway"/>
        </authorList>
    </citation>
    <scope>NUCLEOTIDE SEQUENCE</scope>
</reference>
<gene>
    <name evidence="1" type="ORF">MRATA1EN22A_LOCUS3320</name>
</gene>
<dbReference type="EMBL" id="OX596095">
    <property type="protein sequence ID" value="CAM9495302.1"/>
    <property type="molecule type" value="Genomic_DNA"/>
</dbReference>
<sequence length="163" mass="18012">MHSWRLTRAELRGGGGEGEELWLGQWSEQKSLAGRAPSCGTQRSSLGFLPGSRINQGLACYSLSLPSWLPPTGSPAPSRVPCKAAATRTFSPSSLALGHPGLFHNHSFCLECLSLWLCQSFLVLLSLLSTCNHIFFFKSVPPNCINFRPREKWVCPQWQENVP</sequence>
<dbReference type="Proteomes" id="UP001162501">
    <property type="component" value="Chromosome 11"/>
</dbReference>
<evidence type="ECO:0000313" key="2">
    <source>
        <dbReference type="Proteomes" id="UP001162501"/>
    </source>
</evidence>
<evidence type="ECO:0000313" key="1">
    <source>
        <dbReference type="EMBL" id="CAM9495302.1"/>
    </source>
</evidence>
<proteinExistence type="predicted"/>